<dbReference type="PANTHER" id="PTHR30618">
    <property type="entry name" value="NCS1 FAMILY PURINE/PYRIMIDINE TRANSPORTER"/>
    <property type="match status" value="1"/>
</dbReference>
<dbReference type="CDD" id="cd11482">
    <property type="entry name" value="SLC-NCS1sbd_NRT1-like"/>
    <property type="match status" value="1"/>
</dbReference>
<evidence type="ECO:0000256" key="4">
    <source>
        <dbReference type="ARBA" id="ARBA00022989"/>
    </source>
</evidence>
<dbReference type="Proteomes" id="UP000054166">
    <property type="component" value="Unassembled WGS sequence"/>
</dbReference>
<feature type="transmembrane region" description="Helical" evidence="6">
    <location>
        <begin position="210"/>
        <end position="230"/>
    </location>
</feature>
<evidence type="ECO:0000313" key="7">
    <source>
        <dbReference type="EMBL" id="KIM78524.1"/>
    </source>
</evidence>
<sequence length="549" mass="60199">MTFAAQTNDDTTQSKWSSIVKRLECPVDVNATYHNDRWTNRDLIPIPPERRTYKIWSYFIYWCISGSNISAYTAGSTLLAYGLNAQQAMACVVIGSLIAGMLSVACGWMGEIHHIGYTVSSRFSWGMRGGYFPVVIRAFVGLWFFGIQAYWGGQAVRVAIGAMIPGFAHMKNTIPLSSHITTNDLIGLVIWYLLYVPLVLVPPERLQKPFIISAVAFVCTILGLTIWSVHTNGGGGPLFHTPNTATNTSWSMMFGITSILGSWGSGTLGQSDWTRYASRRYAPTMSQMIAAPLTVTLTALIGVVVTSASSQILGTLYWNPIQLLAAVQEHYHSSSHVRGGVFFAGVGLAFSQLALNIVLNSVSTGMDISGLFPRFINIRRGAYIMAILGLASNPWQVASSAPTFLATVSGFGIFLAPMTGIMLADYLVVRKRTLKIEHLYIGDSRSIYWYKYGIHWRAVVAWVLGTWPTFPGFVMTLRNPLTTSNWANLFKISFLVGVSISFVSFLVICTISPPPHLGEGLNYLDDTIVLADEKSDTVSVDGSDKKEAV</sequence>
<dbReference type="InParanoid" id="A0A0C3FET9"/>
<comment type="subcellular location">
    <subcellularLocation>
        <location evidence="1">Membrane</location>
        <topology evidence="1">Multi-pass membrane protein</topology>
    </subcellularLocation>
</comment>
<feature type="transmembrane region" description="Helical" evidence="6">
    <location>
        <begin position="87"/>
        <end position="110"/>
    </location>
</feature>
<accession>A0A0C3FET9</accession>
<feature type="transmembrane region" description="Helical" evidence="6">
    <location>
        <begin position="250"/>
        <end position="268"/>
    </location>
</feature>
<protein>
    <submittedName>
        <fullName evidence="7">Uncharacterized protein</fullName>
    </submittedName>
</protein>
<feature type="transmembrane region" description="Helical" evidence="6">
    <location>
        <begin position="449"/>
        <end position="470"/>
    </location>
</feature>
<feature type="transmembrane region" description="Helical" evidence="6">
    <location>
        <begin position="185"/>
        <end position="203"/>
    </location>
</feature>
<dbReference type="HOGENOM" id="CLU_021555_3_2_1"/>
<reference evidence="7 8" key="1">
    <citation type="submission" date="2014-04" db="EMBL/GenBank/DDBJ databases">
        <authorList>
            <consortium name="DOE Joint Genome Institute"/>
            <person name="Kuo A."/>
            <person name="Tarkka M."/>
            <person name="Buscot F."/>
            <person name="Kohler A."/>
            <person name="Nagy L.G."/>
            <person name="Floudas D."/>
            <person name="Copeland A."/>
            <person name="Barry K.W."/>
            <person name="Cichocki N."/>
            <person name="Veneault-Fourrey C."/>
            <person name="LaButti K."/>
            <person name="Lindquist E.A."/>
            <person name="Lipzen A."/>
            <person name="Lundell T."/>
            <person name="Morin E."/>
            <person name="Murat C."/>
            <person name="Sun H."/>
            <person name="Tunlid A."/>
            <person name="Henrissat B."/>
            <person name="Grigoriev I.V."/>
            <person name="Hibbett D.S."/>
            <person name="Martin F."/>
            <person name="Nordberg H.P."/>
            <person name="Cantor M.N."/>
            <person name="Hua S.X."/>
        </authorList>
    </citation>
    <scope>NUCLEOTIDE SEQUENCE [LARGE SCALE GENOMIC DNA]</scope>
    <source>
        <strain evidence="7 8">F 1598</strain>
    </source>
</reference>
<dbReference type="AlphaFoldDB" id="A0A0C3FET9"/>
<keyword evidence="4 6" id="KW-1133">Transmembrane helix</keyword>
<feature type="transmembrane region" description="Helical" evidence="6">
    <location>
        <begin position="59"/>
        <end position="81"/>
    </location>
</feature>
<feature type="transmembrane region" description="Helical" evidence="6">
    <location>
        <begin position="131"/>
        <end position="151"/>
    </location>
</feature>
<proteinExistence type="inferred from homology"/>
<dbReference type="InterPro" id="IPR001248">
    <property type="entry name" value="Pur-cyt_permease"/>
</dbReference>
<dbReference type="InterPro" id="IPR045225">
    <property type="entry name" value="Uracil/uridine/allantoin_perm"/>
</dbReference>
<evidence type="ECO:0000256" key="3">
    <source>
        <dbReference type="ARBA" id="ARBA00022692"/>
    </source>
</evidence>
<evidence type="ECO:0000313" key="8">
    <source>
        <dbReference type="Proteomes" id="UP000054166"/>
    </source>
</evidence>
<organism evidence="7 8">
    <name type="scientific">Piloderma croceum (strain F 1598)</name>
    <dbReference type="NCBI Taxonomy" id="765440"/>
    <lineage>
        <taxon>Eukaryota</taxon>
        <taxon>Fungi</taxon>
        <taxon>Dikarya</taxon>
        <taxon>Basidiomycota</taxon>
        <taxon>Agaricomycotina</taxon>
        <taxon>Agaricomycetes</taxon>
        <taxon>Agaricomycetidae</taxon>
        <taxon>Atheliales</taxon>
        <taxon>Atheliaceae</taxon>
        <taxon>Piloderma</taxon>
    </lineage>
</organism>
<evidence type="ECO:0000256" key="6">
    <source>
        <dbReference type="SAM" id="Phobius"/>
    </source>
</evidence>
<dbReference type="GO" id="GO:0005886">
    <property type="term" value="C:plasma membrane"/>
    <property type="evidence" value="ECO:0007669"/>
    <property type="project" value="TreeGrafter"/>
</dbReference>
<reference evidence="8" key="2">
    <citation type="submission" date="2015-01" db="EMBL/GenBank/DDBJ databases">
        <title>Evolutionary Origins and Diversification of the Mycorrhizal Mutualists.</title>
        <authorList>
            <consortium name="DOE Joint Genome Institute"/>
            <consortium name="Mycorrhizal Genomics Consortium"/>
            <person name="Kohler A."/>
            <person name="Kuo A."/>
            <person name="Nagy L.G."/>
            <person name="Floudas D."/>
            <person name="Copeland A."/>
            <person name="Barry K.W."/>
            <person name="Cichocki N."/>
            <person name="Veneault-Fourrey C."/>
            <person name="LaButti K."/>
            <person name="Lindquist E.A."/>
            <person name="Lipzen A."/>
            <person name="Lundell T."/>
            <person name="Morin E."/>
            <person name="Murat C."/>
            <person name="Riley R."/>
            <person name="Ohm R."/>
            <person name="Sun H."/>
            <person name="Tunlid A."/>
            <person name="Henrissat B."/>
            <person name="Grigoriev I.V."/>
            <person name="Hibbett D.S."/>
            <person name="Martin F."/>
        </authorList>
    </citation>
    <scope>NUCLEOTIDE SEQUENCE [LARGE SCALE GENOMIC DNA]</scope>
    <source>
        <strain evidence="8">F 1598</strain>
    </source>
</reference>
<dbReference type="Gene3D" id="1.10.4160.10">
    <property type="entry name" value="Hydantoin permease"/>
    <property type="match status" value="1"/>
</dbReference>
<comment type="similarity">
    <text evidence="2">Belongs to the purine-cytosine permease (2.A.39) family.</text>
</comment>
<dbReference type="PANTHER" id="PTHR30618:SF15">
    <property type="entry name" value="NICOTINAMIDE RIBOSIDE TRANSPORTER 1-RELATED"/>
    <property type="match status" value="1"/>
</dbReference>
<keyword evidence="5 6" id="KW-0472">Membrane</keyword>
<feature type="transmembrane region" description="Helical" evidence="6">
    <location>
        <begin position="289"/>
        <end position="317"/>
    </location>
</feature>
<feature type="transmembrane region" description="Helical" evidence="6">
    <location>
        <begin position="380"/>
        <end position="398"/>
    </location>
</feature>
<evidence type="ECO:0000256" key="5">
    <source>
        <dbReference type="ARBA" id="ARBA00023136"/>
    </source>
</evidence>
<feature type="transmembrane region" description="Helical" evidence="6">
    <location>
        <begin position="337"/>
        <end position="359"/>
    </location>
</feature>
<keyword evidence="3 6" id="KW-0812">Transmembrane</keyword>
<feature type="transmembrane region" description="Helical" evidence="6">
    <location>
        <begin position="490"/>
        <end position="511"/>
    </location>
</feature>
<dbReference type="STRING" id="765440.A0A0C3FET9"/>
<name>A0A0C3FET9_PILCF</name>
<evidence type="ECO:0000256" key="1">
    <source>
        <dbReference type="ARBA" id="ARBA00004141"/>
    </source>
</evidence>
<dbReference type="Pfam" id="PF02133">
    <property type="entry name" value="Transp_cyt_pur"/>
    <property type="match status" value="1"/>
</dbReference>
<dbReference type="OrthoDB" id="2018619at2759"/>
<dbReference type="EMBL" id="KN833016">
    <property type="protein sequence ID" value="KIM78524.1"/>
    <property type="molecule type" value="Genomic_DNA"/>
</dbReference>
<keyword evidence="8" id="KW-1185">Reference proteome</keyword>
<evidence type="ECO:0000256" key="2">
    <source>
        <dbReference type="ARBA" id="ARBA00008974"/>
    </source>
</evidence>
<gene>
    <name evidence="7" type="ORF">PILCRDRAFT_824427</name>
</gene>
<feature type="transmembrane region" description="Helical" evidence="6">
    <location>
        <begin position="404"/>
        <end position="428"/>
    </location>
</feature>
<dbReference type="GO" id="GO:0015205">
    <property type="term" value="F:nucleobase transmembrane transporter activity"/>
    <property type="evidence" value="ECO:0007669"/>
    <property type="project" value="TreeGrafter"/>
</dbReference>